<dbReference type="GO" id="GO:0047631">
    <property type="term" value="F:ADP-ribose diphosphatase activity"/>
    <property type="evidence" value="ECO:0007669"/>
    <property type="project" value="TreeGrafter"/>
</dbReference>
<evidence type="ECO:0000313" key="5">
    <source>
        <dbReference type="EMBL" id="KAG6735303.1"/>
    </source>
</evidence>
<protein>
    <recommendedName>
        <fullName evidence="4">Nudix hydrolase domain-containing protein</fullName>
    </recommendedName>
</protein>
<dbReference type="InterPro" id="IPR003293">
    <property type="entry name" value="Nudix_hydrolase6-like"/>
</dbReference>
<dbReference type="Gene3D" id="3.90.79.10">
    <property type="entry name" value="Nucleoside Triphosphate Pyrophosphohydrolase"/>
    <property type="match status" value="1"/>
</dbReference>
<dbReference type="PANTHER" id="PTHR13994">
    <property type="entry name" value="NUDIX HYDROLASE RELATED"/>
    <property type="match status" value="1"/>
</dbReference>
<dbReference type="CDD" id="cd04670">
    <property type="entry name" value="NUDIX_ASFGF2_Nudt6"/>
    <property type="match status" value="1"/>
</dbReference>
<proteinExistence type="inferred from homology"/>
<dbReference type="GO" id="GO:0035529">
    <property type="term" value="F:NADH pyrophosphatase activity"/>
    <property type="evidence" value="ECO:0007669"/>
    <property type="project" value="TreeGrafter"/>
</dbReference>
<dbReference type="PANTHER" id="PTHR13994:SF26">
    <property type="entry name" value="NUDIX HYDROLASE 5-RELATED"/>
    <property type="match status" value="1"/>
</dbReference>
<dbReference type="SUPFAM" id="SSF55811">
    <property type="entry name" value="Nudix"/>
    <property type="match status" value="1"/>
</dbReference>
<dbReference type="FunFam" id="3.90.79.10:FF:000015">
    <property type="entry name" value="Nudix hydrolase 8"/>
    <property type="match status" value="1"/>
</dbReference>
<accession>A0A8X7XS18</accession>
<dbReference type="PRINTS" id="PR01356">
    <property type="entry name" value="GFGPROTEIN"/>
</dbReference>
<dbReference type="EMBL" id="JAAWWB010002290">
    <property type="protein sequence ID" value="KAG6735303.1"/>
    <property type="molecule type" value="Genomic_DNA"/>
</dbReference>
<organism evidence="5 6">
    <name type="scientific">Populus tomentosa</name>
    <name type="common">Chinese white poplar</name>
    <dbReference type="NCBI Taxonomy" id="118781"/>
    <lineage>
        <taxon>Eukaryota</taxon>
        <taxon>Viridiplantae</taxon>
        <taxon>Streptophyta</taxon>
        <taxon>Embryophyta</taxon>
        <taxon>Tracheophyta</taxon>
        <taxon>Spermatophyta</taxon>
        <taxon>Magnoliopsida</taxon>
        <taxon>eudicotyledons</taxon>
        <taxon>Gunneridae</taxon>
        <taxon>Pentapetalae</taxon>
        <taxon>rosids</taxon>
        <taxon>fabids</taxon>
        <taxon>Malpighiales</taxon>
        <taxon>Salicaceae</taxon>
        <taxon>Saliceae</taxon>
        <taxon>Populus</taxon>
    </lineage>
</organism>
<dbReference type="GO" id="GO:0051287">
    <property type="term" value="F:NAD binding"/>
    <property type="evidence" value="ECO:0007669"/>
    <property type="project" value="TreeGrafter"/>
</dbReference>
<keyword evidence="2" id="KW-0479">Metal-binding</keyword>
<dbReference type="Proteomes" id="UP000886885">
    <property type="component" value="Unassembled WGS sequence"/>
</dbReference>
<dbReference type="OrthoDB" id="447842at2759"/>
<dbReference type="Gene3D" id="3.40.630.30">
    <property type="match status" value="1"/>
</dbReference>
<gene>
    <name evidence="5" type="ORF">POTOM_062132</name>
</gene>
<sequence length="425" mass="47429">MLYINNNIWLNINDKQMIRIRYRKLVFLLPSKNSPSPFSLPPNRPRLSTTLLPPSSRHGFSKGSSHFKACFSTRKIPASTSSLSIKEQIEAESRVEHVGLLNAVEDLYEGIVIEMKEPVDSTEFIPSLRASIVKWRQQGKKGVWIKLPIGLVSLVEPIVQEGFRYHHAQPDYLMLVYWIPDTPDTLPENASHRVGVGAFVLNSNGEVLVVKENSGGFKGKGVWKLPTGVVNEGEDIPSASIREVKEETGIDTEFMEVLAFRQSHRSFFSKSDLFFICMLRPRSFDIQKQDLELEAAQWMPIEDYVNQPFNKEHQLFKYVAEICKTKAKMDYSGFSAMPVAPDSDCTSTKNMESHMATLFLFSAASGLSSATTTLPSGGVSIATTISAVVAIPSSGNESLSFNVHSFTTAINNNRLLPFHTSTLLY</sequence>
<evidence type="ECO:0000313" key="6">
    <source>
        <dbReference type="Proteomes" id="UP000886885"/>
    </source>
</evidence>
<evidence type="ECO:0000256" key="3">
    <source>
        <dbReference type="ARBA" id="ARBA00022801"/>
    </source>
</evidence>
<feature type="domain" description="Nudix hydrolase" evidence="4">
    <location>
        <begin position="191"/>
        <end position="321"/>
    </location>
</feature>
<dbReference type="InterPro" id="IPR000086">
    <property type="entry name" value="NUDIX_hydrolase_dom"/>
</dbReference>
<dbReference type="PROSITE" id="PS51462">
    <property type="entry name" value="NUDIX"/>
    <property type="match status" value="1"/>
</dbReference>
<evidence type="ECO:0000256" key="2">
    <source>
        <dbReference type="ARBA" id="ARBA00022723"/>
    </source>
</evidence>
<reference evidence="5" key="1">
    <citation type="journal article" date="2020" name="bioRxiv">
        <title>Hybrid origin of Populus tomentosa Carr. identified through genome sequencing and phylogenomic analysis.</title>
        <authorList>
            <person name="An X."/>
            <person name="Gao K."/>
            <person name="Chen Z."/>
            <person name="Li J."/>
            <person name="Yang X."/>
            <person name="Yang X."/>
            <person name="Zhou J."/>
            <person name="Guo T."/>
            <person name="Zhao T."/>
            <person name="Huang S."/>
            <person name="Miao D."/>
            <person name="Khan W.U."/>
            <person name="Rao P."/>
            <person name="Ye M."/>
            <person name="Lei B."/>
            <person name="Liao W."/>
            <person name="Wang J."/>
            <person name="Ji L."/>
            <person name="Li Y."/>
            <person name="Guo B."/>
            <person name="Mustafa N.S."/>
            <person name="Li S."/>
            <person name="Yun Q."/>
            <person name="Keller S.R."/>
            <person name="Mao J."/>
            <person name="Zhang R."/>
            <person name="Strauss S.H."/>
        </authorList>
    </citation>
    <scope>NUCLEOTIDE SEQUENCE</scope>
    <source>
        <strain evidence="5">GM15</strain>
        <tissue evidence="5">Leaf</tissue>
    </source>
</reference>
<dbReference type="InterPro" id="IPR015797">
    <property type="entry name" value="NUDIX_hydrolase-like_dom_sf"/>
</dbReference>
<name>A0A8X7XS18_POPTO</name>
<dbReference type="GO" id="GO:0046872">
    <property type="term" value="F:metal ion binding"/>
    <property type="evidence" value="ECO:0007669"/>
    <property type="project" value="UniProtKB-KW"/>
</dbReference>
<evidence type="ECO:0000259" key="4">
    <source>
        <dbReference type="PROSITE" id="PS51462"/>
    </source>
</evidence>
<dbReference type="Pfam" id="PF00293">
    <property type="entry name" value="NUDIX"/>
    <property type="match status" value="1"/>
</dbReference>
<dbReference type="FunFam" id="3.40.630.30:FF:000016">
    <property type="entry name" value="nudix hydrolase 2"/>
    <property type="match status" value="1"/>
</dbReference>
<keyword evidence="3" id="KW-0378">Hydrolase</keyword>
<comment type="caution">
    <text evidence="5">The sequence shown here is derived from an EMBL/GenBank/DDBJ whole genome shotgun (WGS) entry which is preliminary data.</text>
</comment>
<dbReference type="Pfam" id="PF18290">
    <property type="entry name" value="Nudix_hydro"/>
    <property type="match status" value="1"/>
</dbReference>
<dbReference type="AlphaFoldDB" id="A0A8X7XS18"/>
<dbReference type="InterPro" id="IPR040618">
    <property type="entry name" value="Pre-Nudix"/>
</dbReference>
<keyword evidence="6" id="KW-1185">Reference proteome</keyword>
<evidence type="ECO:0000256" key="1">
    <source>
        <dbReference type="ARBA" id="ARBA00005582"/>
    </source>
</evidence>
<comment type="similarity">
    <text evidence="1">Belongs to the Nudix hydrolase family.</text>
</comment>